<dbReference type="EMBL" id="JBBUTI010000006">
    <property type="protein sequence ID" value="MEK8046664.1"/>
    <property type="molecule type" value="Genomic_DNA"/>
</dbReference>
<dbReference type="Proteomes" id="UP001379945">
    <property type="component" value="Unassembled WGS sequence"/>
</dbReference>
<evidence type="ECO:0000313" key="2">
    <source>
        <dbReference type="Proteomes" id="UP001379945"/>
    </source>
</evidence>
<dbReference type="InterPro" id="IPR045372">
    <property type="entry name" value="YidB"/>
</dbReference>
<keyword evidence="2" id="KW-1185">Reference proteome</keyword>
<evidence type="ECO:0000313" key="1">
    <source>
        <dbReference type="EMBL" id="MEK8046664.1"/>
    </source>
</evidence>
<dbReference type="InterPro" id="IPR027405">
    <property type="entry name" value="YidB-like"/>
</dbReference>
<sequence length="155" mass="15705">MLRASQRNAPLAQGKHMGLLDSMVGMLGQAAGGQNGGQGALLQVVAGLLDNNAPGGGLAGLVQQFQQGGLGDVVSSWISTGQNLPINPSQLQSVLEQHPQWAGLAQQAGLDNGQLMGQLSQMLPQVIDQMTPNGQLPGGNGTPDLGALLGGLLGR</sequence>
<dbReference type="Pfam" id="PF20159">
    <property type="entry name" value="YidB"/>
    <property type="match status" value="1"/>
</dbReference>
<protein>
    <submittedName>
        <fullName evidence="1">YidB family protein</fullName>
    </submittedName>
</protein>
<reference evidence="1 2" key="1">
    <citation type="submission" date="2024-04" db="EMBL/GenBank/DDBJ databases">
        <title>Novel species of the genus Ideonella isolated from streams.</title>
        <authorList>
            <person name="Lu H."/>
        </authorList>
    </citation>
    <scope>NUCLEOTIDE SEQUENCE [LARGE SCALE GENOMIC DNA]</scope>
    <source>
        <strain evidence="1 2">LYT19W</strain>
    </source>
</reference>
<comment type="caution">
    <text evidence="1">The sequence shown here is derived from an EMBL/GenBank/DDBJ whole genome shotgun (WGS) entry which is preliminary data.</text>
</comment>
<name>A0ABU9C459_9BURK</name>
<accession>A0ABU9C459</accession>
<dbReference type="RefSeq" id="WP_341398960.1">
    <property type="nucleotide sequence ID" value="NZ_JBBUTI010000006.1"/>
</dbReference>
<proteinExistence type="predicted"/>
<gene>
    <name evidence="1" type="ORF">AACH00_09920</name>
</gene>
<organism evidence="1 2">
    <name type="scientific">Ideonella margarita</name>
    <dbReference type="NCBI Taxonomy" id="2984191"/>
    <lineage>
        <taxon>Bacteria</taxon>
        <taxon>Pseudomonadati</taxon>
        <taxon>Pseudomonadota</taxon>
        <taxon>Betaproteobacteria</taxon>
        <taxon>Burkholderiales</taxon>
        <taxon>Sphaerotilaceae</taxon>
        <taxon>Ideonella</taxon>
    </lineage>
</organism>
<dbReference type="SUPFAM" id="SSF140804">
    <property type="entry name" value="YidB-like"/>
    <property type="match status" value="1"/>
</dbReference>
<dbReference type="Gene3D" id="1.10.10.690">
    <property type="entry name" value="YidB-like"/>
    <property type="match status" value="1"/>
</dbReference>